<name>A0A2M7VBI2_9BACT</name>
<keyword evidence="1" id="KW-0805">Transcription regulation</keyword>
<keyword evidence="2" id="KW-0804">Transcription</keyword>
<dbReference type="PIRSF" id="PIRSF006092">
    <property type="entry name" value="GreA_GreB"/>
    <property type="match status" value="1"/>
</dbReference>
<dbReference type="InterPro" id="IPR036805">
    <property type="entry name" value="Tscrpt_elong_fac_GreA/B_N_sf"/>
</dbReference>
<accession>A0A2M7VBI2</accession>
<dbReference type="InterPro" id="IPR001437">
    <property type="entry name" value="Tscrpt_elong_fac_GreA/B_C"/>
</dbReference>
<gene>
    <name evidence="5" type="ORF">COX80_01415</name>
</gene>
<dbReference type="GO" id="GO:0070063">
    <property type="term" value="F:RNA polymerase binding"/>
    <property type="evidence" value="ECO:0007669"/>
    <property type="project" value="InterPro"/>
</dbReference>
<dbReference type="GO" id="GO:0032784">
    <property type="term" value="P:regulation of DNA-templated transcription elongation"/>
    <property type="evidence" value="ECO:0007669"/>
    <property type="project" value="InterPro"/>
</dbReference>
<feature type="domain" description="Transcription elongation factor GreA/GreB C-terminal" evidence="3">
    <location>
        <begin position="96"/>
        <end position="165"/>
    </location>
</feature>
<keyword evidence="5" id="KW-0648">Protein biosynthesis</keyword>
<proteinExistence type="predicted"/>
<evidence type="ECO:0000313" key="5">
    <source>
        <dbReference type="EMBL" id="PIZ96398.1"/>
    </source>
</evidence>
<dbReference type="Gene3D" id="3.10.50.30">
    <property type="entry name" value="Transcription elongation factor, GreA/GreB, C-terminal domain"/>
    <property type="match status" value="1"/>
</dbReference>
<organism evidence="5 6">
    <name type="scientific">Candidatus Magasanikbacteria bacterium CG_4_10_14_0_2_um_filter_33_14</name>
    <dbReference type="NCBI Taxonomy" id="1974636"/>
    <lineage>
        <taxon>Bacteria</taxon>
        <taxon>Candidatus Magasanikiibacteriota</taxon>
    </lineage>
</organism>
<feature type="domain" description="Transcription elongation factor GreA/GreB N-terminal" evidence="4">
    <location>
        <begin position="19"/>
        <end position="87"/>
    </location>
</feature>
<reference evidence="6" key="1">
    <citation type="submission" date="2017-09" db="EMBL/GenBank/DDBJ databases">
        <title>Depth-based differentiation of microbial function through sediment-hosted aquifers and enrichment of novel symbionts in the deep terrestrial subsurface.</title>
        <authorList>
            <person name="Probst A.J."/>
            <person name="Ladd B."/>
            <person name="Jarett J.K."/>
            <person name="Geller-Mcgrath D.E."/>
            <person name="Sieber C.M.K."/>
            <person name="Emerson J.B."/>
            <person name="Anantharaman K."/>
            <person name="Thomas B.C."/>
            <person name="Malmstrom R."/>
            <person name="Stieglmeier M."/>
            <person name="Klingl A."/>
            <person name="Woyke T."/>
            <person name="Ryan C.M."/>
            <person name="Banfield J.F."/>
        </authorList>
    </citation>
    <scope>NUCLEOTIDE SEQUENCE [LARGE SCALE GENOMIC DNA]</scope>
</reference>
<dbReference type="GO" id="GO:0006354">
    <property type="term" value="P:DNA-templated transcription elongation"/>
    <property type="evidence" value="ECO:0007669"/>
    <property type="project" value="TreeGrafter"/>
</dbReference>
<dbReference type="EMBL" id="PFPL01000023">
    <property type="protein sequence ID" value="PIZ96398.1"/>
    <property type="molecule type" value="Genomic_DNA"/>
</dbReference>
<dbReference type="Gene3D" id="1.10.287.180">
    <property type="entry name" value="Transcription elongation factor, GreA/GreB, N-terminal domain"/>
    <property type="match status" value="1"/>
</dbReference>
<dbReference type="InterPro" id="IPR036953">
    <property type="entry name" value="GreA/GreB_C_sf"/>
</dbReference>
<dbReference type="Pfam" id="PF03449">
    <property type="entry name" value="GreA_GreB_N"/>
    <property type="match status" value="1"/>
</dbReference>
<protein>
    <submittedName>
        <fullName evidence="5">Transcription elongation factor GreA</fullName>
    </submittedName>
</protein>
<dbReference type="AlphaFoldDB" id="A0A2M7VBI2"/>
<dbReference type="Pfam" id="PF01272">
    <property type="entry name" value="GreA_GreB"/>
    <property type="match status" value="1"/>
</dbReference>
<evidence type="ECO:0000259" key="3">
    <source>
        <dbReference type="Pfam" id="PF01272"/>
    </source>
</evidence>
<dbReference type="SUPFAM" id="SSF54534">
    <property type="entry name" value="FKBP-like"/>
    <property type="match status" value="1"/>
</dbReference>
<comment type="caution">
    <text evidence="5">The sequence shown here is derived from an EMBL/GenBank/DDBJ whole genome shotgun (WGS) entry which is preliminary data.</text>
</comment>
<evidence type="ECO:0000256" key="2">
    <source>
        <dbReference type="ARBA" id="ARBA00023163"/>
    </source>
</evidence>
<dbReference type="Proteomes" id="UP000231453">
    <property type="component" value="Unassembled WGS sequence"/>
</dbReference>
<dbReference type="PANTHER" id="PTHR30437:SF4">
    <property type="entry name" value="TRANSCRIPTION ELONGATION FACTOR GREA"/>
    <property type="match status" value="1"/>
</dbReference>
<dbReference type="InterPro" id="IPR022691">
    <property type="entry name" value="Tscrpt_elong_fac_GreA/B_N"/>
</dbReference>
<keyword evidence="5" id="KW-0251">Elongation factor</keyword>
<dbReference type="InterPro" id="IPR023459">
    <property type="entry name" value="Tscrpt_elong_fac_GreA/B_fam"/>
</dbReference>
<evidence type="ECO:0000259" key="4">
    <source>
        <dbReference type="Pfam" id="PF03449"/>
    </source>
</evidence>
<dbReference type="GO" id="GO:0003677">
    <property type="term" value="F:DNA binding"/>
    <property type="evidence" value="ECO:0007669"/>
    <property type="project" value="InterPro"/>
</dbReference>
<dbReference type="GO" id="GO:0003746">
    <property type="term" value="F:translation elongation factor activity"/>
    <property type="evidence" value="ECO:0007669"/>
    <property type="project" value="UniProtKB-KW"/>
</dbReference>
<dbReference type="SUPFAM" id="SSF46557">
    <property type="entry name" value="GreA transcript cleavage protein, N-terminal domain"/>
    <property type="match status" value="1"/>
</dbReference>
<sequence length="165" mass="18381">MQTPYRKAGKYGLQQQDPYLSQNKILELEQELVKLKKKRPFAASEVSRLAELGDFSENVEYQQAKSKLRGINGAITRIQAQLNSAIVINQKGGGAFVSLGSKIIVKVDGKEKHYEILGSSESNPETGIISHSSPIAQLLLDKEVGDKVILKLKDREVEYEILEIK</sequence>
<evidence type="ECO:0000256" key="1">
    <source>
        <dbReference type="ARBA" id="ARBA00023015"/>
    </source>
</evidence>
<dbReference type="PANTHER" id="PTHR30437">
    <property type="entry name" value="TRANSCRIPTION ELONGATION FACTOR GREA"/>
    <property type="match status" value="1"/>
</dbReference>
<evidence type="ECO:0000313" key="6">
    <source>
        <dbReference type="Proteomes" id="UP000231453"/>
    </source>
</evidence>